<dbReference type="EMBL" id="JAFKCT010000005">
    <property type="protein sequence ID" value="MBN7811805.1"/>
    <property type="molecule type" value="Genomic_DNA"/>
</dbReference>
<accession>A0ABS3C3W1</accession>
<comment type="caution">
    <text evidence="1">The sequence shown here is derived from an EMBL/GenBank/DDBJ whole genome shotgun (WGS) entry which is preliminary data.</text>
</comment>
<name>A0ABS3C3W1_9BACT</name>
<organism evidence="1 2">
    <name type="scientific">Algoriphagus oliviformis</name>
    <dbReference type="NCBI Taxonomy" id="2811231"/>
    <lineage>
        <taxon>Bacteria</taxon>
        <taxon>Pseudomonadati</taxon>
        <taxon>Bacteroidota</taxon>
        <taxon>Cytophagia</taxon>
        <taxon>Cytophagales</taxon>
        <taxon>Cyclobacteriaceae</taxon>
        <taxon>Algoriphagus</taxon>
    </lineage>
</organism>
<dbReference type="RefSeq" id="WP_206578588.1">
    <property type="nucleotide sequence ID" value="NZ_JAFKCT010000005.1"/>
</dbReference>
<evidence type="ECO:0000313" key="1">
    <source>
        <dbReference type="EMBL" id="MBN7811805.1"/>
    </source>
</evidence>
<evidence type="ECO:0000313" key="2">
    <source>
        <dbReference type="Proteomes" id="UP000664317"/>
    </source>
</evidence>
<dbReference type="Proteomes" id="UP000664317">
    <property type="component" value="Unassembled WGS sequence"/>
</dbReference>
<proteinExistence type="predicted"/>
<gene>
    <name evidence="1" type="ORF">J0A68_12680</name>
</gene>
<protein>
    <recommendedName>
        <fullName evidence="3">DNA alkylation repair enzyme</fullName>
    </recommendedName>
</protein>
<reference evidence="1 2" key="1">
    <citation type="submission" date="2021-03" db="EMBL/GenBank/DDBJ databases">
        <title>novel species isolated from a fishpond in China.</title>
        <authorList>
            <person name="Lu H."/>
            <person name="Cai Z."/>
        </authorList>
    </citation>
    <scope>NUCLEOTIDE SEQUENCE [LARGE SCALE GENOMIC DNA]</scope>
    <source>
        <strain evidence="1 2">H41</strain>
    </source>
</reference>
<keyword evidence="2" id="KW-1185">Reference proteome</keyword>
<evidence type="ECO:0008006" key="3">
    <source>
        <dbReference type="Google" id="ProtNLM"/>
    </source>
</evidence>
<sequence length="160" mass="19024">MDNEQAKLKILELFNETEKLIPKDNVPNLDPIDGFPDISQWHSFENDIWKKGETIRQLLKEHKTLSHDKNIIENILSICLNRNAKRGRQSFIMLLWSKNYAEYADKLVSQIDDKFVYGHIIEGLNKMKSPYYLKQVRPFCSDKTTWIRKQAKKYIDQHDK</sequence>